<accession>A0A816XEG7</accession>
<comment type="caution">
    <text evidence="3">The sequence shown here is derived from an EMBL/GenBank/DDBJ whole genome shotgun (WGS) entry which is preliminary data.</text>
</comment>
<feature type="compositionally biased region" description="Polar residues" evidence="2">
    <location>
        <begin position="149"/>
        <end position="160"/>
    </location>
</feature>
<name>A0A816XEG7_9BILA</name>
<evidence type="ECO:0000256" key="2">
    <source>
        <dbReference type="SAM" id="MobiDB-lite"/>
    </source>
</evidence>
<feature type="coiled-coil region" evidence="1">
    <location>
        <begin position="43"/>
        <end position="114"/>
    </location>
</feature>
<organism evidence="3 4">
    <name type="scientific">Rotaria magnacalcarata</name>
    <dbReference type="NCBI Taxonomy" id="392030"/>
    <lineage>
        <taxon>Eukaryota</taxon>
        <taxon>Metazoa</taxon>
        <taxon>Spiralia</taxon>
        <taxon>Gnathifera</taxon>
        <taxon>Rotifera</taxon>
        <taxon>Eurotatoria</taxon>
        <taxon>Bdelloidea</taxon>
        <taxon>Philodinida</taxon>
        <taxon>Philodinidae</taxon>
        <taxon>Rotaria</taxon>
    </lineage>
</organism>
<protein>
    <submittedName>
        <fullName evidence="3">Uncharacterized protein</fullName>
    </submittedName>
</protein>
<feature type="region of interest" description="Disordered" evidence="2">
    <location>
        <begin position="124"/>
        <end position="160"/>
    </location>
</feature>
<evidence type="ECO:0000313" key="3">
    <source>
        <dbReference type="EMBL" id="CAF2145557.1"/>
    </source>
</evidence>
<dbReference type="AlphaFoldDB" id="A0A816XEG7"/>
<reference evidence="3" key="1">
    <citation type="submission" date="2021-02" db="EMBL/GenBank/DDBJ databases">
        <authorList>
            <person name="Nowell W R."/>
        </authorList>
    </citation>
    <scope>NUCLEOTIDE SEQUENCE</scope>
</reference>
<keyword evidence="1" id="KW-0175">Coiled coil</keyword>
<dbReference type="Proteomes" id="UP000663824">
    <property type="component" value="Unassembled WGS sequence"/>
</dbReference>
<evidence type="ECO:0000313" key="4">
    <source>
        <dbReference type="Proteomes" id="UP000663824"/>
    </source>
</evidence>
<dbReference type="EMBL" id="CAJNRE010016343">
    <property type="protein sequence ID" value="CAF2145557.1"/>
    <property type="molecule type" value="Genomic_DNA"/>
</dbReference>
<proteinExistence type="predicted"/>
<evidence type="ECO:0000256" key="1">
    <source>
        <dbReference type="SAM" id="Coils"/>
    </source>
</evidence>
<gene>
    <name evidence="3" type="ORF">MBJ925_LOCUS30248</name>
</gene>
<sequence length="160" mass="18599">MNPSRVYSILINPSRVYEKENQGQELIILRVFLQCGPEVVEQLSIYQETLKAKTKQLKSLASEVNMYESQIDEYKYEFDKLNRQLTEVRQKYFLQKKKESMAKEKERISQMQQLTTTINRITLQQPPPDLIQPNRPNEQARFTGGGFNLKSTPKPSGVTA</sequence>